<dbReference type="PANTHER" id="PTHR23502:SF5">
    <property type="entry name" value="QUINIDINE RESISTANCE PROTEIN 3"/>
    <property type="match status" value="1"/>
</dbReference>
<dbReference type="GO" id="GO:0010509">
    <property type="term" value="P:intracellular polyamine homeostasis"/>
    <property type="evidence" value="ECO:0007669"/>
    <property type="project" value="TreeGrafter"/>
</dbReference>
<keyword evidence="4 6" id="KW-0472">Membrane</keyword>
<dbReference type="PROSITE" id="PS50850">
    <property type="entry name" value="MFS"/>
    <property type="match status" value="1"/>
</dbReference>
<evidence type="ECO:0000313" key="9">
    <source>
        <dbReference type="Proteomes" id="UP000236290"/>
    </source>
</evidence>
<protein>
    <recommendedName>
        <fullName evidence="7">Major facilitator superfamily (MFS) profile domain-containing protein</fullName>
    </recommendedName>
</protein>
<gene>
    <name evidence="8" type="ORF">THARTR1_08105</name>
</gene>
<accession>A0A2K0U0B4</accession>
<dbReference type="SUPFAM" id="SSF103473">
    <property type="entry name" value="MFS general substrate transporter"/>
    <property type="match status" value="1"/>
</dbReference>
<dbReference type="GO" id="GO:0015203">
    <property type="term" value="F:polyamine transmembrane transporter activity"/>
    <property type="evidence" value="ECO:0007669"/>
    <property type="project" value="TreeGrafter"/>
</dbReference>
<dbReference type="Pfam" id="PF07690">
    <property type="entry name" value="MFS_1"/>
    <property type="match status" value="1"/>
</dbReference>
<evidence type="ECO:0000313" key="8">
    <source>
        <dbReference type="EMBL" id="PNP51201.1"/>
    </source>
</evidence>
<feature type="transmembrane region" description="Helical" evidence="6">
    <location>
        <begin position="439"/>
        <end position="455"/>
    </location>
</feature>
<feature type="region of interest" description="Disordered" evidence="5">
    <location>
        <begin position="299"/>
        <end position="319"/>
    </location>
</feature>
<dbReference type="EMBL" id="MTYI01000134">
    <property type="protein sequence ID" value="PNP51201.1"/>
    <property type="molecule type" value="Genomic_DNA"/>
</dbReference>
<evidence type="ECO:0000256" key="2">
    <source>
        <dbReference type="ARBA" id="ARBA00022692"/>
    </source>
</evidence>
<evidence type="ECO:0000256" key="3">
    <source>
        <dbReference type="ARBA" id="ARBA00022989"/>
    </source>
</evidence>
<dbReference type="PANTHER" id="PTHR23502">
    <property type="entry name" value="MAJOR FACILITATOR SUPERFAMILY"/>
    <property type="match status" value="1"/>
</dbReference>
<dbReference type="Gene3D" id="1.20.1250.20">
    <property type="entry name" value="MFS general substrate transporter like domains"/>
    <property type="match status" value="1"/>
</dbReference>
<feature type="compositionally biased region" description="Acidic residues" evidence="5">
    <location>
        <begin position="1"/>
        <end position="11"/>
    </location>
</feature>
<feature type="transmembrane region" description="Helical" evidence="6">
    <location>
        <begin position="529"/>
        <end position="549"/>
    </location>
</feature>
<feature type="transmembrane region" description="Helical" evidence="6">
    <location>
        <begin position="242"/>
        <end position="265"/>
    </location>
</feature>
<feature type="transmembrane region" description="Helical" evidence="6">
    <location>
        <begin position="271"/>
        <end position="289"/>
    </location>
</feature>
<dbReference type="InterPro" id="IPR020846">
    <property type="entry name" value="MFS_dom"/>
</dbReference>
<evidence type="ECO:0000256" key="5">
    <source>
        <dbReference type="SAM" id="MobiDB-lite"/>
    </source>
</evidence>
<dbReference type="AlphaFoldDB" id="A0A2K0U0B4"/>
<organism evidence="8 9">
    <name type="scientific">Trichoderma harzianum</name>
    <name type="common">Hypocrea lixii</name>
    <dbReference type="NCBI Taxonomy" id="5544"/>
    <lineage>
        <taxon>Eukaryota</taxon>
        <taxon>Fungi</taxon>
        <taxon>Dikarya</taxon>
        <taxon>Ascomycota</taxon>
        <taxon>Pezizomycotina</taxon>
        <taxon>Sordariomycetes</taxon>
        <taxon>Hypocreomycetidae</taxon>
        <taxon>Hypocreales</taxon>
        <taxon>Hypocreaceae</taxon>
        <taxon>Trichoderma</taxon>
    </lineage>
</organism>
<keyword evidence="2 6" id="KW-0812">Transmembrane</keyword>
<keyword evidence="3 6" id="KW-1133">Transmembrane helix</keyword>
<sequence length="568" mass="62147">MALGEDNEEGTSAENRDQMALDEETKRQPTESIDTNRVDSSPDSGVKQDIPSDQSQGHNKQLQDVQVHSKDPTDENASKASKPVPRQERRGLFSHFTLVAELENSSDYSNSIKWLMTAIVALAATTSSAGSSISYPALADMAVDLNTSATVANLSLALYILAMAFAPMWWQVNPIPRRRTTYIVSFTLFVVFACISAVSVNITMLIIFRILSGGAAASVQSVGAGTVADLWPPKQRGHAMGIFYIGPLCGPALAPIIGGALTQGLGWRSTMWALCIFGGVNLIMIFVCLPETLSRSKLPPPSLVRERQEQQQTERPVTESSVTSSIGRILLRIIGPLLLLKYLRHLPILISVFSAAMAFSALYVVNISIQAEFPKAPYHFTTIEVGLLYIAPTLGYAVASILGGKWIDRIMAREAIKAGRYDADGKPVYLPEDRMRENIWLAASLYPAGMIWYGWSVQERLPWIVCGIACFFFGLGSMLVLGCVTTMLTEFTPRQASTGIAIITFVRNIFSVVATVVTEPLIDAMGSGWLMTMVGLLAWITGNAAILALRKWGPHWRVNMDRKLNPQK</sequence>
<proteinExistence type="predicted"/>
<reference evidence="8 9" key="1">
    <citation type="submission" date="2017-02" db="EMBL/GenBank/DDBJ databases">
        <title>Genomes of Trichoderma spp. with biocontrol activity.</title>
        <authorList>
            <person name="Gardiner D."/>
            <person name="Kazan K."/>
            <person name="Vos C."/>
            <person name="Harvey P."/>
        </authorList>
    </citation>
    <scope>NUCLEOTIDE SEQUENCE [LARGE SCALE GENOMIC DNA]</scope>
    <source>
        <strain evidence="8 9">Tr1</strain>
    </source>
</reference>
<comment type="caution">
    <text evidence="8">The sequence shown here is derived from an EMBL/GenBank/DDBJ whole genome shotgun (WGS) entry which is preliminary data.</text>
</comment>
<feature type="transmembrane region" description="Helical" evidence="6">
    <location>
        <begin position="150"/>
        <end position="170"/>
    </location>
</feature>
<dbReference type="InterPro" id="IPR036259">
    <property type="entry name" value="MFS_trans_sf"/>
</dbReference>
<feature type="transmembrane region" description="Helical" evidence="6">
    <location>
        <begin position="182"/>
        <end position="200"/>
    </location>
</feature>
<feature type="transmembrane region" description="Helical" evidence="6">
    <location>
        <begin position="346"/>
        <end position="365"/>
    </location>
</feature>
<evidence type="ECO:0000259" key="7">
    <source>
        <dbReference type="PROSITE" id="PS50850"/>
    </source>
</evidence>
<feature type="compositionally biased region" description="Polar residues" evidence="5">
    <location>
        <begin position="51"/>
        <end position="66"/>
    </location>
</feature>
<feature type="transmembrane region" description="Helical" evidence="6">
    <location>
        <begin position="114"/>
        <end position="138"/>
    </location>
</feature>
<dbReference type="InterPro" id="IPR011701">
    <property type="entry name" value="MFS"/>
</dbReference>
<feature type="transmembrane region" description="Helical" evidence="6">
    <location>
        <begin position="496"/>
        <end position="517"/>
    </location>
</feature>
<feature type="region of interest" description="Disordered" evidence="5">
    <location>
        <begin position="1"/>
        <end position="86"/>
    </location>
</feature>
<feature type="transmembrane region" description="Helical" evidence="6">
    <location>
        <begin position="385"/>
        <end position="407"/>
    </location>
</feature>
<dbReference type="CDD" id="cd17323">
    <property type="entry name" value="MFS_Tpo1_MDR_like"/>
    <property type="match status" value="1"/>
</dbReference>
<dbReference type="Proteomes" id="UP000236290">
    <property type="component" value="Unassembled WGS sequence"/>
</dbReference>
<feature type="compositionally biased region" description="Basic and acidic residues" evidence="5">
    <location>
        <begin position="14"/>
        <end position="37"/>
    </location>
</feature>
<evidence type="ECO:0000256" key="1">
    <source>
        <dbReference type="ARBA" id="ARBA00004141"/>
    </source>
</evidence>
<feature type="compositionally biased region" description="Basic and acidic residues" evidence="5">
    <location>
        <begin position="67"/>
        <end position="77"/>
    </location>
</feature>
<evidence type="ECO:0000256" key="4">
    <source>
        <dbReference type="ARBA" id="ARBA00023136"/>
    </source>
</evidence>
<name>A0A2K0U0B4_TRIHA</name>
<feature type="domain" description="Major facilitator superfamily (MFS) profile" evidence="7">
    <location>
        <begin position="116"/>
        <end position="553"/>
    </location>
</feature>
<feature type="transmembrane region" description="Helical" evidence="6">
    <location>
        <begin position="461"/>
        <end position="484"/>
    </location>
</feature>
<dbReference type="OrthoDB" id="3936150at2759"/>
<dbReference type="GO" id="GO:0005886">
    <property type="term" value="C:plasma membrane"/>
    <property type="evidence" value="ECO:0007669"/>
    <property type="project" value="TreeGrafter"/>
</dbReference>
<evidence type="ECO:0000256" key="6">
    <source>
        <dbReference type="SAM" id="Phobius"/>
    </source>
</evidence>
<comment type="subcellular location">
    <subcellularLocation>
        <location evidence="1">Membrane</location>
        <topology evidence="1">Multi-pass membrane protein</topology>
    </subcellularLocation>
</comment>